<gene>
    <name evidence="1" type="ORF">FA13DRAFT_1735645</name>
</gene>
<dbReference type="OrthoDB" id="2889147at2759"/>
<keyword evidence="2" id="KW-1185">Reference proteome</keyword>
<dbReference type="Proteomes" id="UP000298030">
    <property type="component" value="Unassembled WGS sequence"/>
</dbReference>
<evidence type="ECO:0000313" key="2">
    <source>
        <dbReference type="Proteomes" id="UP000298030"/>
    </source>
</evidence>
<evidence type="ECO:0000313" key="1">
    <source>
        <dbReference type="EMBL" id="TEB28506.1"/>
    </source>
</evidence>
<reference evidence="1 2" key="1">
    <citation type="journal article" date="2019" name="Nat. Ecol. Evol.">
        <title>Megaphylogeny resolves global patterns of mushroom evolution.</title>
        <authorList>
            <person name="Varga T."/>
            <person name="Krizsan K."/>
            <person name="Foldi C."/>
            <person name="Dima B."/>
            <person name="Sanchez-Garcia M."/>
            <person name="Sanchez-Ramirez S."/>
            <person name="Szollosi G.J."/>
            <person name="Szarkandi J.G."/>
            <person name="Papp V."/>
            <person name="Albert L."/>
            <person name="Andreopoulos W."/>
            <person name="Angelini C."/>
            <person name="Antonin V."/>
            <person name="Barry K.W."/>
            <person name="Bougher N.L."/>
            <person name="Buchanan P."/>
            <person name="Buyck B."/>
            <person name="Bense V."/>
            <person name="Catcheside P."/>
            <person name="Chovatia M."/>
            <person name="Cooper J."/>
            <person name="Damon W."/>
            <person name="Desjardin D."/>
            <person name="Finy P."/>
            <person name="Geml J."/>
            <person name="Haridas S."/>
            <person name="Hughes K."/>
            <person name="Justo A."/>
            <person name="Karasinski D."/>
            <person name="Kautmanova I."/>
            <person name="Kiss B."/>
            <person name="Kocsube S."/>
            <person name="Kotiranta H."/>
            <person name="LaButti K.M."/>
            <person name="Lechner B.E."/>
            <person name="Liimatainen K."/>
            <person name="Lipzen A."/>
            <person name="Lukacs Z."/>
            <person name="Mihaltcheva S."/>
            <person name="Morgado L.N."/>
            <person name="Niskanen T."/>
            <person name="Noordeloos M.E."/>
            <person name="Ohm R.A."/>
            <person name="Ortiz-Santana B."/>
            <person name="Ovrebo C."/>
            <person name="Racz N."/>
            <person name="Riley R."/>
            <person name="Savchenko A."/>
            <person name="Shiryaev A."/>
            <person name="Soop K."/>
            <person name="Spirin V."/>
            <person name="Szebenyi C."/>
            <person name="Tomsovsky M."/>
            <person name="Tulloss R.E."/>
            <person name="Uehling J."/>
            <person name="Grigoriev I.V."/>
            <person name="Vagvolgyi C."/>
            <person name="Papp T."/>
            <person name="Martin F.M."/>
            <person name="Miettinen O."/>
            <person name="Hibbett D.S."/>
            <person name="Nagy L.G."/>
        </authorList>
    </citation>
    <scope>NUCLEOTIDE SEQUENCE [LARGE SCALE GENOMIC DNA]</scope>
    <source>
        <strain evidence="1 2">FP101781</strain>
    </source>
</reference>
<dbReference type="AlphaFoldDB" id="A0A4Y7T2X4"/>
<proteinExistence type="predicted"/>
<organism evidence="1 2">
    <name type="scientific">Coprinellus micaceus</name>
    <name type="common">Glistening ink-cap mushroom</name>
    <name type="synonym">Coprinus micaceus</name>
    <dbReference type="NCBI Taxonomy" id="71717"/>
    <lineage>
        <taxon>Eukaryota</taxon>
        <taxon>Fungi</taxon>
        <taxon>Dikarya</taxon>
        <taxon>Basidiomycota</taxon>
        <taxon>Agaricomycotina</taxon>
        <taxon>Agaricomycetes</taxon>
        <taxon>Agaricomycetidae</taxon>
        <taxon>Agaricales</taxon>
        <taxon>Agaricineae</taxon>
        <taxon>Psathyrellaceae</taxon>
        <taxon>Coprinellus</taxon>
    </lineage>
</organism>
<comment type="caution">
    <text evidence="1">The sequence shown here is derived from an EMBL/GenBank/DDBJ whole genome shotgun (WGS) entry which is preliminary data.</text>
</comment>
<name>A0A4Y7T2X4_COPMI</name>
<protein>
    <submittedName>
        <fullName evidence="1">Uncharacterized protein</fullName>
    </submittedName>
</protein>
<accession>A0A4Y7T2X4</accession>
<sequence length="284" mass="32258">MALTTDATPRIHLTPAQVLGDPQRVARLKVALVEGALSRTPDEGSATRVVDECVKICFLQTPLLAEHTPFYWVIVHRDPIISGVPPLIFSAACWAEYDSDLYCAIQPYISRIPGHRAYSDSTVITGVEDRPRITASVYQAVGAWKTTINFRIPRFYSRLFADEEVWFEVPVTTIGRIWRMKARRIHEKSDALNGYPHWIFEVEEIWHGEPAHWRINLLVKDPEGDAHPLVVCSERDTYLLVNRVPTAIPISNHYSVPHLAMLRRNPYTSNPSGQLWGELTLQLA</sequence>
<dbReference type="EMBL" id="QPFP01000032">
    <property type="protein sequence ID" value="TEB28506.1"/>
    <property type="molecule type" value="Genomic_DNA"/>
</dbReference>